<evidence type="ECO:0000313" key="2">
    <source>
        <dbReference type="EMBL" id="KAK3753384.1"/>
    </source>
</evidence>
<comment type="caution">
    <text evidence="2">The sequence shown here is derived from an EMBL/GenBank/DDBJ whole genome shotgun (WGS) entry which is preliminary data.</text>
</comment>
<reference evidence="2" key="1">
    <citation type="journal article" date="2023" name="G3 (Bethesda)">
        <title>A reference genome for the long-term kleptoplast-retaining sea slug Elysia crispata morphotype clarki.</title>
        <authorList>
            <person name="Eastman K.E."/>
            <person name="Pendleton A.L."/>
            <person name="Shaikh M.A."/>
            <person name="Suttiyut T."/>
            <person name="Ogas R."/>
            <person name="Tomko P."/>
            <person name="Gavelis G."/>
            <person name="Widhalm J.R."/>
            <person name="Wisecaver J.H."/>
        </authorList>
    </citation>
    <scope>NUCLEOTIDE SEQUENCE</scope>
    <source>
        <strain evidence="2">ECLA1</strain>
    </source>
</reference>
<organism evidence="2 3">
    <name type="scientific">Elysia crispata</name>
    <name type="common">lettuce slug</name>
    <dbReference type="NCBI Taxonomy" id="231223"/>
    <lineage>
        <taxon>Eukaryota</taxon>
        <taxon>Metazoa</taxon>
        <taxon>Spiralia</taxon>
        <taxon>Lophotrochozoa</taxon>
        <taxon>Mollusca</taxon>
        <taxon>Gastropoda</taxon>
        <taxon>Heterobranchia</taxon>
        <taxon>Euthyneura</taxon>
        <taxon>Panpulmonata</taxon>
        <taxon>Sacoglossa</taxon>
        <taxon>Placobranchoidea</taxon>
        <taxon>Plakobranchidae</taxon>
        <taxon>Elysia</taxon>
    </lineage>
</organism>
<protein>
    <submittedName>
        <fullName evidence="2">Uncharacterized protein</fullName>
    </submittedName>
</protein>
<dbReference type="PANTHER" id="PTHR46114:SF1">
    <property type="entry name" value="ZAD DOMAIN-CONTAINING PROTEIN"/>
    <property type="match status" value="1"/>
</dbReference>
<name>A0AAE0YPB6_9GAST</name>
<sequence length="271" mass="30770">MVWREPRDHITDCYFCLTCVSGFSTKSRHLIQYPNLDSAIRPVLYADDDTRPVFTELASLESDGEGSNVHDVAEQSSERNSDSDFELLSTELQTFRQAELNDLVRDLGLSKKLSELLASRLKEKNLLKAETKVTFFRDREKNLLEFFDCKSDFVYCCDIAGLVIAMGAPRYDPTDWRLFIDSSKRSLKCVLLHIGNIFGALPIGHSVLLKENLIYPATRSYFPIILTCHALSPHNEVTRSTKSLTVEKLLTLTSDVRLHQYVGGARERRGS</sequence>
<feature type="region of interest" description="Disordered" evidence="1">
    <location>
        <begin position="61"/>
        <end position="81"/>
    </location>
</feature>
<dbReference type="Proteomes" id="UP001283361">
    <property type="component" value="Unassembled WGS sequence"/>
</dbReference>
<dbReference type="AlphaFoldDB" id="A0AAE0YPB6"/>
<keyword evidence="3" id="KW-1185">Reference proteome</keyword>
<accession>A0AAE0YPB6</accession>
<feature type="compositionally biased region" description="Basic and acidic residues" evidence="1">
    <location>
        <begin position="71"/>
        <end position="81"/>
    </location>
</feature>
<dbReference type="EMBL" id="JAWDGP010005713">
    <property type="protein sequence ID" value="KAK3753384.1"/>
    <property type="molecule type" value="Genomic_DNA"/>
</dbReference>
<dbReference type="PANTHER" id="PTHR46114">
    <property type="entry name" value="APPLE DOMAIN-CONTAINING PROTEIN"/>
    <property type="match status" value="1"/>
</dbReference>
<evidence type="ECO:0000313" key="3">
    <source>
        <dbReference type="Proteomes" id="UP001283361"/>
    </source>
</evidence>
<evidence type="ECO:0000256" key="1">
    <source>
        <dbReference type="SAM" id="MobiDB-lite"/>
    </source>
</evidence>
<gene>
    <name evidence="2" type="ORF">RRG08_005972</name>
</gene>
<proteinExistence type="predicted"/>